<evidence type="ECO:0000313" key="2">
    <source>
        <dbReference type="Proteomes" id="UP000234789"/>
    </source>
</evidence>
<reference evidence="1 2" key="1">
    <citation type="submission" date="2017-05" db="EMBL/GenBank/DDBJ databases">
        <title>Functional genome analysis of Paenibacillus pasadenensis strain R16: insights on endophytic life style and antifungal activity.</title>
        <authorList>
            <person name="Passera A."/>
            <person name="Marcolungo L."/>
            <person name="Casati P."/>
            <person name="Brasca M."/>
            <person name="Quaglino F."/>
            <person name="Delledonne M."/>
        </authorList>
    </citation>
    <scope>NUCLEOTIDE SEQUENCE [LARGE SCALE GENOMIC DNA]</scope>
    <source>
        <strain evidence="1 2">R16</strain>
    </source>
</reference>
<dbReference type="AlphaFoldDB" id="A0A2N5N4P1"/>
<dbReference type="RefSeq" id="WP_228551390.1">
    <property type="nucleotide sequence ID" value="NZ_BIMM01000113.1"/>
</dbReference>
<proteinExistence type="predicted"/>
<accession>A0A2N5N4P1</accession>
<dbReference type="Pfam" id="PF07293">
    <property type="entry name" value="DUF1450"/>
    <property type="match status" value="1"/>
</dbReference>
<dbReference type="Proteomes" id="UP000234789">
    <property type="component" value="Unassembled WGS sequence"/>
</dbReference>
<organism evidence="1 2">
    <name type="scientific">Paenibacillus pasadenensis</name>
    <dbReference type="NCBI Taxonomy" id="217090"/>
    <lineage>
        <taxon>Bacteria</taxon>
        <taxon>Bacillati</taxon>
        <taxon>Bacillota</taxon>
        <taxon>Bacilli</taxon>
        <taxon>Bacillales</taxon>
        <taxon>Paenibacillaceae</taxon>
        <taxon>Paenibacillus</taxon>
    </lineage>
</organism>
<dbReference type="EMBL" id="NFEZ01000004">
    <property type="protein sequence ID" value="PLT45315.1"/>
    <property type="molecule type" value="Genomic_DNA"/>
</dbReference>
<sequence length="90" mass="10083">MTTETLEAPLGTEEPTSLNDIRICDKCKFTRVKTLLPKLQKLDPEADIKVGCKSYCGPCGKRAFVFVNGRYVTAPTEDEVLEKVKPHIKK</sequence>
<name>A0A2N5N4P1_9BACL</name>
<dbReference type="InterPro" id="IPR009910">
    <property type="entry name" value="DUF1450"/>
</dbReference>
<keyword evidence="2" id="KW-1185">Reference proteome</keyword>
<protein>
    <submittedName>
        <fullName evidence="1">Uncharacterized protein</fullName>
    </submittedName>
</protein>
<gene>
    <name evidence="1" type="ORF">B8V81_3746</name>
</gene>
<comment type="caution">
    <text evidence="1">The sequence shown here is derived from an EMBL/GenBank/DDBJ whole genome shotgun (WGS) entry which is preliminary data.</text>
</comment>
<evidence type="ECO:0000313" key="1">
    <source>
        <dbReference type="EMBL" id="PLT45315.1"/>
    </source>
</evidence>